<evidence type="ECO:0000313" key="3">
    <source>
        <dbReference type="EMBL" id="KAF2744430.1"/>
    </source>
</evidence>
<keyword evidence="1" id="KW-0732">Signal</keyword>
<organism evidence="3 4">
    <name type="scientific">Sporormia fimetaria CBS 119925</name>
    <dbReference type="NCBI Taxonomy" id="1340428"/>
    <lineage>
        <taxon>Eukaryota</taxon>
        <taxon>Fungi</taxon>
        <taxon>Dikarya</taxon>
        <taxon>Ascomycota</taxon>
        <taxon>Pezizomycotina</taxon>
        <taxon>Dothideomycetes</taxon>
        <taxon>Pleosporomycetidae</taxon>
        <taxon>Pleosporales</taxon>
        <taxon>Sporormiaceae</taxon>
        <taxon>Sporormia</taxon>
    </lineage>
</organism>
<dbReference type="InterPro" id="IPR000719">
    <property type="entry name" value="Prot_kinase_dom"/>
</dbReference>
<accession>A0A6A6V4H0</accession>
<dbReference type="GO" id="GO:0005524">
    <property type="term" value="F:ATP binding"/>
    <property type="evidence" value="ECO:0007669"/>
    <property type="project" value="InterPro"/>
</dbReference>
<dbReference type="InterPro" id="IPR008271">
    <property type="entry name" value="Ser/Thr_kinase_AS"/>
</dbReference>
<feature type="non-terminal residue" evidence="3">
    <location>
        <position position="376"/>
    </location>
</feature>
<dbReference type="Proteomes" id="UP000799440">
    <property type="component" value="Unassembled WGS sequence"/>
</dbReference>
<evidence type="ECO:0000313" key="4">
    <source>
        <dbReference type="Proteomes" id="UP000799440"/>
    </source>
</evidence>
<dbReference type="EMBL" id="MU006589">
    <property type="protein sequence ID" value="KAF2744430.1"/>
    <property type="molecule type" value="Genomic_DNA"/>
</dbReference>
<feature type="signal peptide" evidence="1">
    <location>
        <begin position="1"/>
        <end position="20"/>
    </location>
</feature>
<dbReference type="SUPFAM" id="SSF56112">
    <property type="entry name" value="Protein kinase-like (PK-like)"/>
    <property type="match status" value="1"/>
</dbReference>
<dbReference type="OrthoDB" id="5337378at2759"/>
<protein>
    <recommendedName>
        <fullName evidence="2">Protein kinase domain-containing protein</fullName>
    </recommendedName>
</protein>
<dbReference type="Pfam" id="PF00069">
    <property type="entry name" value="Pkinase"/>
    <property type="match status" value="1"/>
</dbReference>
<keyword evidence="4" id="KW-1185">Reference proteome</keyword>
<dbReference type="Gene3D" id="1.10.510.10">
    <property type="entry name" value="Transferase(Phosphotransferase) domain 1"/>
    <property type="match status" value="1"/>
</dbReference>
<evidence type="ECO:0000259" key="2">
    <source>
        <dbReference type="PROSITE" id="PS50011"/>
    </source>
</evidence>
<feature type="domain" description="Protein kinase" evidence="2">
    <location>
        <begin position="56"/>
        <end position="345"/>
    </location>
</feature>
<feature type="chain" id="PRO_5025530710" description="Protein kinase domain-containing protein" evidence="1">
    <location>
        <begin position="21"/>
        <end position="376"/>
    </location>
</feature>
<dbReference type="PROSITE" id="PS50011">
    <property type="entry name" value="PROTEIN_KINASE_DOM"/>
    <property type="match status" value="1"/>
</dbReference>
<sequence>RIILLLLSWALLHVYFVVLPARKDLIEKYAPTAFSDSDLALWDAETGYVSTLLAQRDDWTVLGAGFEGKTFLHNESVIKTFTPGQSAFRNCNADHTRVPAEVLAALELGGSCSPEDGCRQSSSGNTSQAAILPVEAVFIAPATPEGPPEWHLVTPLLPGGNLHKLAERLKEEHPPKTRREVDIAFRPAFHRLLDTLHSLHSKGYCHDDVKPENVFVRTDDDWVLGDLGQVRELHHPYHSSRLWAERDQVPDCRANDAIRALKTYLRFVRGASTDPSEFNAELFQGQEPWARLWWWAKADAQEMTAAELRARSEVEHARRVEVDMSEDPVQRPDMPGPVLGNKKALAVAANRQLTTDMSESWTRLRGLVGILGLPVP</sequence>
<proteinExistence type="predicted"/>
<evidence type="ECO:0000256" key="1">
    <source>
        <dbReference type="SAM" id="SignalP"/>
    </source>
</evidence>
<name>A0A6A6V4H0_9PLEO</name>
<reference evidence="3" key="1">
    <citation type="journal article" date="2020" name="Stud. Mycol.">
        <title>101 Dothideomycetes genomes: a test case for predicting lifestyles and emergence of pathogens.</title>
        <authorList>
            <person name="Haridas S."/>
            <person name="Albert R."/>
            <person name="Binder M."/>
            <person name="Bloem J."/>
            <person name="Labutti K."/>
            <person name="Salamov A."/>
            <person name="Andreopoulos B."/>
            <person name="Baker S."/>
            <person name="Barry K."/>
            <person name="Bills G."/>
            <person name="Bluhm B."/>
            <person name="Cannon C."/>
            <person name="Castanera R."/>
            <person name="Culley D."/>
            <person name="Daum C."/>
            <person name="Ezra D."/>
            <person name="Gonzalez J."/>
            <person name="Henrissat B."/>
            <person name="Kuo A."/>
            <person name="Liang C."/>
            <person name="Lipzen A."/>
            <person name="Lutzoni F."/>
            <person name="Magnuson J."/>
            <person name="Mondo S."/>
            <person name="Nolan M."/>
            <person name="Ohm R."/>
            <person name="Pangilinan J."/>
            <person name="Park H.-J."/>
            <person name="Ramirez L."/>
            <person name="Alfaro M."/>
            <person name="Sun H."/>
            <person name="Tritt A."/>
            <person name="Yoshinaga Y."/>
            <person name="Zwiers L.-H."/>
            <person name="Turgeon B."/>
            <person name="Goodwin S."/>
            <person name="Spatafora J."/>
            <person name="Crous P."/>
            <person name="Grigoriev I."/>
        </authorList>
    </citation>
    <scope>NUCLEOTIDE SEQUENCE</scope>
    <source>
        <strain evidence="3">CBS 119925</strain>
    </source>
</reference>
<gene>
    <name evidence="3" type="ORF">M011DRAFT_381129</name>
</gene>
<dbReference type="InterPro" id="IPR011009">
    <property type="entry name" value="Kinase-like_dom_sf"/>
</dbReference>
<feature type="non-terminal residue" evidence="3">
    <location>
        <position position="1"/>
    </location>
</feature>
<dbReference type="PROSITE" id="PS00108">
    <property type="entry name" value="PROTEIN_KINASE_ST"/>
    <property type="match status" value="1"/>
</dbReference>
<dbReference type="AlphaFoldDB" id="A0A6A6V4H0"/>
<dbReference type="GO" id="GO:0004672">
    <property type="term" value="F:protein kinase activity"/>
    <property type="evidence" value="ECO:0007669"/>
    <property type="project" value="InterPro"/>
</dbReference>